<keyword evidence="1" id="KW-1133">Transmembrane helix</keyword>
<organism evidence="2 3">
    <name type="scientific">Hafnia alvei ATCC 51873</name>
    <dbReference type="NCBI Taxonomy" id="1002364"/>
    <lineage>
        <taxon>Bacteria</taxon>
        <taxon>Pseudomonadati</taxon>
        <taxon>Pseudomonadota</taxon>
        <taxon>Gammaproteobacteria</taxon>
        <taxon>Enterobacterales</taxon>
        <taxon>Hafniaceae</taxon>
        <taxon>Hafnia</taxon>
    </lineage>
</organism>
<dbReference type="Proteomes" id="UP000005959">
    <property type="component" value="Unassembled WGS sequence"/>
</dbReference>
<evidence type="ECO:0000313" key="2">
    <source>
        <dbReference type="EMBL" id="EHM43614.1"/>
    </source>
</evidence>
<name>G9Y5R0_HAFAL</name>
<evidence type="ECO:0000256" key="1">
    <source>
        <dbReference type="SAM" id="Phobius"/>
    </source>
</evidence>
<protein>
    <submittedName>
        <fullName evidence="2">Uncharacterized protein</fullName>
    </submittedName>
</protein>
<dbReference type="AlphaFoldDB" id="G9Y5R0"/>
<evidence type="ECO:0000313" key="3">
    <source>
        <dbReference type="Proteomes" id="UP000005959"/>
    </source>
</evidence>
<dbReference type="HOGENOM" id="CLU_3136265_0_0_6"/>
<sequence>MTLLAHDVRREDYSNKRSQSQKRTYEVGFFAIIGNTVYGYSCFLFTLYC</sequence>
<feature type="transmembrane region" description="Helical" evidence="1">
    <location>
        <begin position="27"/>
        <end position="48"/>
    </location>
</feature>
<dbReference type="EMBL" id="AGCI01000038">
    <property type="protein sequence ID" value="EHM43614.1"/>
    <property type="molecule type" value="Genomic_DNA"/>
</dbReference>
<accession>G9Y5R0</accession>
<keyword evidence="1" id="KW-0472">Membrane</keyword>
<reference evidence="2 3" key="1">
    <citation type="submission" date="2011-08" db="EMBL/GenBank/DDBJ databases">
        <authorList>
            <person name="Weinstock G."/>
            <person name="Sodergren E."/>
            <person name="Clifton S."/>
            <person name="Fulton L."/>
            <person name="Fulton B."/>
            <person name="Courtney L."/>
            <person name="Fronick C."/>
            <person name="Harrison M."/>
            <person name="Strong C."/>
            <person name="Farmer C."/>
            <person name="Delahaunty K."/>
            <person name="Markovic C."/>
            <person name="Hall O."/>
            <person name="Minx P."/>
            <person name="Tomlinson C."/>
            <person name="Mitreva M."/>
            <person name="Hou S."/>
            <person name="Chen J."/>
            <person name="Wollam A."/>
            <person name="Pepin K.H."/>
            <person name="Johnson M."/>
            <person name="Bhonagiri V."/>
            <person name="Zhang X."/>
            <person name="Suruliraj S."/>
            <person name="Warren W."/>
            <person name="Chinwalla A."/>
            <person name="Mardis E.R."/>
            <person name="Wilson R.K."/>
        </authorList>
    </citation>
    <scope>NUCLEOTIDE SEQUENCE [LARGE SCALE GENOMIC DNA]</scope>
    <source>
        <strain evidence="2 3">ATCC 51873</strain>
    </source>
</reference>
<proteinExistence type="predicted"/>
<keyword evidence="1" id="KW-0812">Transmembrane</keyword>
<gene>
    <name evidence="2" type="ORF">HMPREF0454_01856</name>
</gene>
<comment type="caution">
    <text evidence="2">The sequence shown here is derived from an EMBL/GenBank/DDBJ whole genome shotgun (WGS) entry which is preliminary data.</text>
</comment>